<gene>
    <name evidence="1" type="ORF">JIN81_10100</name>
</gene>
<protein>
    <submittedName>
        <fullName evidence="1">STAS/SEC14 domain-containing protein</fullName>
    </submittedName>
</protein>
<dbReference type="InterPro" id="IPR036513">
    <property type="entry name" value="STAS_dom_sf"/>
</dbReference>
<evidence type="ECO:0000313" key="2">
    <source>
        <dbReference type="Proteomes" id="UP000658278"/>
    </source>
</evidence>
<dbReference type="Proteomes" id="UP000658278">
    <property type="component" value="Unassembled WGS sequence"/>
</dbReference>
<dbReference type="AlphaFoldDB" id="A0A934VG92"/>
<dbReference type="RefSeq" id="WP_200278827.1">
    <property type="nucleotide sequence ID" value="NZ_JAENII010000007.1"/>
</dbReference>
<proteinExistence type="predicted"/>
<organism evidence="1 2">
    <name type="scientific">Haloferula rosea</name>
    <dbReference type="NCBI Taxonomy" id="490093"/>
    <lineage>
        <taxon>Bacteria</taxon>
        <taxon>Pseudomonadati</taxon>
        <taxon>Verrucomicrobiota</taxon>
        <taxon>Verrucomicrobiia</taxon>
        <taxon>Verrucomicrobiales</taxon>
        <taxon>Verrucomicrobiaceae</taxon>
        <taxon>Haloferula</taxon>
    </lineage>
</organism>
<dbReference type="InterPro" id="IPR021866">
    <property type="entry name" value="SpoIIAA-like"/>
</dbReference>
<name>A0A934VG92_9BACT</name>
<dbReference type="Pfam" id="PF11964">
    <property type="entry name" value="SpoIIAA-like"/>
    <property type="match status" value="2"/>
</dbReference>
<dbReference type="InterPro" id="IPR038396">
    <property type="entry name" value="SpoIIAA-like_sf"/>
</dbReference>
<comment type="caution">
    <text evidence="1">The sequence shown here is derived from an EMBL/GenBank/DDBJ whole genome shotgun (WGS) entry which is preliminary data.</text>
</comment>
<dbReference type="EMBL" id="JAENII010000007">
    <property type="protein sequence ID" value="MBK1827375.1"/>
    <property type="molecule type" value="Genomic_DNA"/>
</dbReference>
<sequence>MIDLKIQPDGVLIIRPTSGLSEADFDGLNDAVDAHLAAGGQLRGLVIDAPSFPGWASLSGLVSHIRFVKDHHRLLSRVAFVSDNGFLQALPKVGRHFVQAEVRHFDGGEAAEAIQWVSEAPVNPDHSLRWAWFPEETVMWVSVDGKVTSAGYRKLLDKMEEILKQQSPISFLVNLENLDDFELGAMMADMRFGFSHLKHFKRIALVGHEGWIRKLTSLPNPFSVQVKAFTKDEEEGAWNWLAE</sequence>
<dbReference type="SUPFAM" id="SSF52091">
    <property type="entry name" value="SpoIIaa-like"/>
    <property type="match status" value="2"/>
</dbReference>
<evidence type="ECO:0000313" key="1">
    <source>
        <dbReference type="EMBL" id="MBK1827375.1"/>
    </source>
</evidence>
<keyword evidence="2" id="KW-1185">Reference proteome</keyword>
<dbReference type="Gene3D" id="3.40.50.10600">
    <property type="entry name" value="SpoIIaa-like domains"/>
    <property type="match status" value="2"/>
</dbReference>
<reference evidence="1" key="1">
    <citation type="submission" date="2021-01" db="EMBL/GenBank/DDBJ databases">
        <title>Modified the classification status of verrucomicrobia.</title>
        <authorList>
            <person name="Feng X."/>
        </authorList>
    </citation>
    <scope>NUCLEOTIDE SEQUENCE</scope>
    <source>
        <strain evidence="1">KCTC 22201</strain>
    </source>
</reference>
<accession>A0A934VG92</accession>